<name>A0A0D2I5X7_CLAB1</name>
<dbReference type="AlphaFoldDB" id="A0A0D2I5X7"/>
<evidence type="ECO:0000313" key="1">
    <source>
        <dbReference type="EMBL" id="KIW98670.1"/>
    </source>
</evidence>
<keyword evidence="2" id="KW-1185">Reference proteome</keyword>
<dbReference type="Proteomes" id="UP000053789">
    <property type="component" value="Unassembled WGS sequence"/>
</dbReference>
<protein>
    <submittedName>
        <fullName evidence="1">Uncharacterized protein</fullName>
    </submittedName>
</protein>
<gene>
    <name evidence="1" type="ORF">Z519_00331</name>
</gene>
<reference evidence="1" key="1">
    <citation type="submission" date="2015-01" db="EMBL/GenBank/DDBJ databases">
        <title>The Genome Sequence of Cladophialophora bantiana CBS 173.52.</title>
        <authorList>
            <consortium name="The Broad Institute Genomics Platform"/>
            <person name="Cuomo C."/>
            <person name="de Hoog S."/>
            <person name="Gorbushina A."/>
            <person name="Stielow B."/>
            <person name="Teixiera M."/>
            <person name="Abouelleil A."/>
            <person name="Chapman S.B."/>
            <person name="Priest M."/>
            <person name="Young S.K."/>
            <person name="Wortman J."/>
            <person name="Nusbaum C."/>
            <person name="Birren B."/>
        </authorList>
    </citation>
    <scope>NUCLEOTIDE SEQUENCE [LARGE SCALE GENOMIC DNA]</scope>
    <source>
        <strain evidence="1">CBS 173.52</strain>
    </source>
</reference>
<dbReference type="RefSeq" id="XP_016625339.1">
    <property type="nucleotide sequence ID" value="XM_016758090.1"/>
</dbReference>
<organism evidence="1 2">
    <name type="scientific">Cladophialophora bantiana (strain ATCC 10958 / CBS 173.52 / CDC B-1940 / NIH 8579)</name>
    <name type="common">Xylohypha bantiana</name>
    <dbReference type="NCBI Taxonomy" id="1442370"/>
    <lineage>
        <taxon>Eukaryota</taxon>
        <taxon>Fungi</taxon>
        <taxon>Dikarya</taxon>
        <taxon>Ascomycota</taxon>
        <taxon>Pezizomycotina</taxon>
        <taxon>Eurotiomycetes</taxon>
        <taxon>Chaetothyriomycetidae</taxon>
        <taxon>Chaetothyriales</taxon>
        <taxon>Herpotrichiellaceae</taxon>
        <taxon>Cladophialophora</taxon>
    </lineage>
</organism>
<dbReference type="GeneID" id="27693259"/>
<evidence type="ECO:0000313" key="2">
    <source>
        <dbReference type="Proteomes" id="UP000053789"/>
    </source>
</evidence>
<proteinExistence type="predicted"/>
<dbReference type="EMBL" id="KN846980">
    <property type="protein sequence ID" value="KIW98670.1"/>
    <property type="molecule type" value="Genomic_DNA"/>
</dbReference>
<accession>A0A0D2I5X7</accession>
<sequence>MSFPENAIFDLQKSHQRTREYGDTEPVSWNYPHHRYRARIVNSLSPALIPVWLTDGGGLPKPKLHRIPNRGIAHVFADKKTLNVEVLFSCRSADDLAFSSRNALWCGSNTSSYKHGDDLPIHFRVALITTHRPPFPQRALTLLKVLAWLSSSTTDLHGAMYKPSLNDVI</sequence>
<dbReference type="VEuPathDB" id="FungiDB:Z519_00331"/>
<dbReference type="HOGENOM" id="CLU_1578340_0_0_1"/>